<dbReference type="InterPro" id="IPR026992">
    <property type="entry name" value="DIOX_N"/>
</dbReference>
<reference evidence="6" key="1">
    <citation type="journal article" date="2025" name="Foods">
        <title>Unveiling the Microbial Signatures of Arabica Coffee Cherries: Insights into Ripeness Specific Diversity, Functional Traits, and Implications for Quality and Safety.</title>
        <authorList>
            <consortium name="RefSeq"/>
            <person name="Tenea G.N."/>
            <person name="Cifuentes V."/>
            <person name="Reyes P."/>
            <person name="Cevallos-Vallejos M."/>
        </authorList>
    </citation>
    <scope>NUCLEOTIDE SEQUENCE [LARGE SCALE GENOMIC DNA]</scope>
</reference>
<evidence type="ECO:0000259" key="5">
    <source>
        <dbReference type="PROSITE" id="PS51471"/>
    </source>
</evidence>
<dbReference type="InterPro" id="IPR027443">
    <property type="entry name" value="IPNS-like_sf"/>
</dbReference>
<dbReference type="GeneID" id="113735524"/>
<evidence type="ECO:0000256" key="4">
    <source>
        <dbReference type="RuleBase" id="RU003682"/>
    </source>
</evidence>
<evidence type="ECO:0000256" key="2">
    <source>
        <dbReference type="ARBA" id="ARBA00022723"/>
    </source>
</evidence>
<organism evidence="6 7">
    <name type="scientific">Coffea arabica</name>
    <name type="common">Arabian coffee</name>
    <dbReference type="NCBI Taxonomy" id="13443"/>
    <lineage>
        <taxon>Eukaryota</taxon>
        <taxon>Viridiplantae</taxon>
        <taxon>Streptophyta</taxon>
        <taxon>Embryophyta</taxon>
        <taxon>Tracheophyta</taxon>
        <taxon>Spermatophyta</taxon>
        <taxon>Magnoliopsida</taxon>
        <taxon>eudicotyledons</taxon>
        <taxon>Gunneridae</taxon>
        <taxon>Pentapetalae</taxon>
        <taxon>asterids</taxon>
        <taxon>lamiids</taxon>
        <taxon>Gentianales</taxon>
        <taxon>Rubiaceae</taxon>
        <taxon>Ixoroideae</taxon>
        <taxon>Gardenieae complex</taxon>
        <taxon>Bertiereae - Coffeeae clade</taxon>
        <taxon>Coffeeae</taxon>
        <taxon>Coffea</taxon>
    </lineage>
</organism>
<dbReference type="PANTHER" id="PTHR47991">
    <property type="entry name" value="OXOGLUTARATE/IRON-DEPENDENT DIOXYGENASE"/>
    <property type="match status" value="1"/>
</dbReference>
<reference evidence="7" key="2">
    <citation type="submission" date="2025-08" db="UniProtKB">
        <authorList>
            <consortium name="RefSeq"/>
        </authorList>
    </citation>
    <scope>IDENTIFICATION</scope>
    <source>
        <tissue evidence="7">Leaves</tissue>
    </source>
</reference>
<dbReference type="GO" id="GO:0009805">
    <property type="term" value="P:coumarin biosynthetic process"/>
    <property type="evidence" value="ECO:0007669"/>
    <property type="project" value="UniProtKB-ARBA"/>
</dbReference>
<sequence>MSASFLDEVLEVTGKLFKLPLDEKRTYSRDENGIDGYGNDVIYSDRQTLDWNDRLYLHVLPKSIRKFEKWPRPPQNLREILLEFTERLRVMNEIIVKAMEKSLDLEENRFLDQFGESPIVLARFNFYPPCPWPDRILAAKPQGDASGATYLLLDKEVEGLQVLKDDQWYLVPLTPNAIAFNVGDQVEIMTNGIYKSPIHRVATNRTRERETLALFFAPEPTREIKPVEGLISNKNPRMYKNVTDYSRNYFEYVQQGRMPIDAMKL</sequence>
<protein>
    <submittedName>
        <fullName evidence="7">Protein LATERAL BRANCHING OXIDOREDUCTASE 1-like</fullName>
    </submittedName>
</protein>
<dbReference type="PROSITE" id="PS51471">
    <property type="entry name" value="FE2OG_OXY"/>
    <property type="match status" value="1"/>
</dbReference>
<dbReference type="OrthoDB" id="288590at2759"/>
<keyword evidence="3 4" id="KW-0408">Iron</keyword>
<evidence type="ECO:0000313" key="7">
    <source>
        <dbReference type="RefSeq" id="XP_027118326.2"/>
    </source>
</evidence>
<feature type="domain" description="Fe2OG dioxygenase" evidence="5">
    <location>
        <begin position="118"/>
        <end position="218"/>
    </location>
</feature>
<dbReference type="RefSeq" id="XP_027118326.2">
    <property type="nucleotide sequence ID" value="XM_027262525.2"/>
</dbReference>
<dbReference type="GO" id="GO:0016706">
    <property type="term" value="F:2-oxoglutarate-dependent dioxygenase activity"/>
    <property type="evidence" value="ECO:0007669"/>
    <property type="project" value="UniProtKB-ARBA"/>
</dbReference>
<proteinExistence type="inferred from homology"/>
<dbReference type="InterPro" id="IPR050295">
    <property type="entry name" value="Plant_2OG-oxidoreductases"/>
</dbReference>
<dbReference type="InterPro" id="IPR005123">
    <property type="entry name" value="Oxoglu/Fe-dep_dioxygenase_dom"/>
</dbReference>
<dbReference type="AlphaFoldDB" id="A0A6P6WUE6"/>
<dbReference type="GO" id="GO:0046872">
    <property type="term" value="F:metal ion binding"/>
    <property type="evidence" value="ECO:0007669"/>
    <property type="project" value="UniProtKB-KW"/>
</dbReference>
<keyword evidence="6" id="KW-1185">Reference proteome</keyword>
<dbReference type="Pfam" id="PF14226">
    <property type="entry name" value="DIOX_N"/>
    <property type="match status" value="1"/>
</dbReference>
<dbReference type="Proteomes" id="UP001652660">
    <property type="component" value="Chromosome 3c"/>
</dbReference>
<keyword evidence="2 4" id="KW-0479">Metal-binding</keyword>
<evidence type="ECO:0000256" key="1">
    <source>
        <dbReference type="ARBA" id="ARBA00008056"/>
    </source>
</evidence>
<dbReference type="InterPro" id="IPR044861">
    <property type="entry name" value="IPNS-like_FE2OG_OXY"/>
</dbReference>
<dbReference type="GO" id="GO:0002238">
    <property type="term" value="P:response to molecule of fungal origin"/>
    <property type="evidence" value="ECO:0007669"/>
    <property type="project" value="UniProtKB-ARBA"/>
</dbReference>
<gene>
    <name evidence="7" type="primary">LOC113735524</name>
</gene>
<keyword evidence="4" id="KW-0560">Oxidoreductase</keyword>
<comment type="similarity">
    <text evidence="1 4">Belongs to the iron/ascorbate-dependent oxidoreductase family.</text>
</comment>
<name>A0A6P6WUE6_COFAR</name>
<dbReference type="Pfam" id="PF03171">
    <property type="entry name" value="2OG-FeII_Oxy"/>
    <property type="match status" value="1"/>
</dbReference>
<dbReference type="SUPFAM" id="SSF51197">
    <property type="entry name" value="Clavaminate synthase-like"/>
    <property type="match status" value="1"/>
</dbReference>
<dbReference type="Gene3D" id="2.60.120.330">
    <property type="entry name" value="B-lactam Antibiotic, Isopenicillin N Synthase, Chain"/>
    <property type="match status" value="1"/>
</dbReference>
<accession>A0A6P6WUE6</accession>
<evidence type="ECO:0000256" key="3">
    <source>
        <dbReference type="ARBA" id="ARBA00023004"/>
    </source>
</evidence>
<evidence type="ECO:0000313" key="6">
    <source>
        <dbReference type="Proteomes" id="UP001652660"/>
    </source>
</evidence>